<evidence type="ECO:0000313" key="2">
    <source>
        <dbReference type="WBParaSite" id="Hba_05028"/>
    </source>
</evidence>
<reference evidence="2" key="1">
    <citation type="submission" date="2016-11" db="UniProtKB">
        <authorList>
            <consortium name="WormBaseParasite"/>
        </authorList>
    </citation>
    <scope>IDENTIFICATION</scope>
</reference>
<sequence>MDHHSVSQRIKYVRNHQDELELPVIHHSSLSDILSENEEKIRNSLPEALDNISTLLHRIIGSLQCFDLTSFV</sequence>
<name>A0A1I7WJ37_HETBA</name>
<evidence type="ECO:0000313" key="1">
    <source>
        <dbReference type="Proteomes" id="UP000095283"/>
    </source>
</evidence>
<protein>
    <submittedName>
        <fullName evidence="2">Uncharacterized protein</fullName>
    </submittedName>
</protein>
<accession>A0A1I7WJ37</accession>
<dbReference type="AlphaFoldDB" id="A0A1I7WJ37"/>
<organism evidence="1 2">
    <name type="scientific">Heterorhabditis bacteriophora</name>
    <name type="common">Entomopathogenic nematode worm</name>
    <dbReference type="NCBI Taxonomy" id="37862"/>
    <lineage>
        <taxon>Eukaryota</taxon>
        <taxon>Metazoa</taxon>
        <taxon>Ecdysozoa</taxon>
        <taxon>Nematoda</taxon>
        <taxon>Chromadorea</taxon>
        <taxon>Rhabditida</taxon>
        <taxon>Rhabditina</taxon>
        <taxon>Rhabditomorpha</taxon>
        <taxon>Strongyloidea</taxon>
        <taxon>Heterorhabditidae</taxon>
        <taxon>Heterorhabditis</taxon>
    </lineage>
</organism>
<dbReference type="Proteomes" id="UP000095283">
    <property type="component" value="Unplaced"/>
</dbReference>
<keyword evidence="1" id="KW-1185">Reference proteome</keyword>
<proteinExistence type="predicted"/>
<dbReference type="WBParaSite" id="Hba_05028">
    <property type="protein sequence ID" value="Hba_05028"/>
    <property type="gene ID" value="Hba_05028"/>
</dbReference>